<dbReference type="InterPro" id="IPR029058">
    <property type="entry name" value="AB_hydrolase_fold"/>
</dbReference>
<gene>
    <name evidence="3" type="ORF">DNG_08045</name>
</gene>
<proteinExistence type="predicted"/>
<evidence type="ECO:0000256" key="1">
    <source>
        <dbReference type="ARBA" id="ARBA00022801"/>
    </source>
</evidence>
<dbReference type="AlphaFoldDB" id="A0AAE8N4X9"/>
<feature type="domain" description="Alpha/beta hydrolase fold-3" evidence="2">
    <location>
        <begin position="102"/>
        <end position="313"/>
    </location>
</feature>
<protein>
    <submittedName>
        <fullName evidence="3">Related to triacylglycerol lipase</fullName>
    </submittedName>
</protein>
<evidence type="ECO:0000313" key="4">
    <source>
        <dbReference type="Proteomes" id="UP001187682"/>
    </source>
</evidence>
<dbReference type="PANTHER" id="PTHR48081:SF8">
    <property type="entry name" value="ALPHA_BETA HYDROLASE FOLD-3 DOMAIN-CONTAINING PROTEIN-RELATED"/>
    <property type="match status" value="1"/>
</dbReference>
<dbReference type="InterPro" id="IPR013094">
    <property type="entry name" value="AB_hydrolase_3"/>
</dbReference>
<dbReference type="EMBL" id="ONZQ02000012">
    <property type="protein sequence ID" value="SPO05358.1"/>
    <property type="molecule type" value="Genomic_DNA"/>
</dbReference>
<dbReference type="SUPFAM" id="SSF53474">
    <property type="entry name" value="alpha/beta-Hydrolases"/>
    <property type="match status" value="1"/>
</dbReference>
<evidence type="ECO:0000313" key="3">
    <source>
        <dbReference type="EMBL" id="SPO05358.1"/>
    </source>
</evidence>
<accession>A0AAE8N4X9</accession>
<organism evidence="3 4">
    <name type="scientific">Cephalotrichum gorgonifer</name>
    <dbReference type="NCBI Taxonomy" id="2041049"/>
    <lineage>
        <taxon>Eukaryota</taxon>
        <taxon>Fungi</taxon>
        <taxon>Dikarya</taxon>
        <taxon>Ascomycota</taxon>
        <taxon>Pezizomycotina</taxon>
        <taxon>Sordariomycetes</taxon>
        <taxon>Hypocreomycetidae</taxon>
        <taxon>Microascales</taxon>
        <taxon>Microascaceae</taxon>
        <taxon>Cephalotrichum</taxon>
    </lineage>
</organism>
<dbReference type="InterPro" id="IPR050300">
    <property type="entry name" value="GDXG_lipolytic_enzyme"/>
</dbReference>
<dbReference type="GO" id="GO:0016787">
    <property type="term" value="F:hydrolase activity"/>
    <property type="evidence" value="ECO:0007669"/>
    <property type="project" value="UniProtKB-KW"/>
</dbReference>
<reference evidence="3" key="1">
    <citation type="submission" date="2018-03" db="EMBL/GenBank/DDBJ databases">
        <authorList>
            <person name="Guldener U."/>
        </authorList>
    </citation>
    <scope>NUCLEOTIDE SEQUENCE</scope>
</reference>
<name>A0AAE8N4X9_9PEZI</name>
<dbReference type="PANTHER" id="PTHR48081">
    <property type="entry name" value="AB HYDROLASE SUPERFAMILY PROTEIN C4A8.06C"/>
    <property type="match status" value="1"/>
</dbReference>
<dbReference type="Proteomes" id="UP001187682">
    <property type="component" value="Unassembled WGS sequence"/>
</dbReference>
<keyword evidence="4" id="KW-1185">Reference proteome</keyword>
<dbReference type="Pfam" id="PF07859">
    <property type="entry name" value="Abhydrolase_3"/>
    <property type="match status" value="1"/>
</dbReference>
<keyword evidence="1" id="KW-0378">Hydrolase</keyword>
<sequence length="388" mass="42746">MTDIAAAVSADIRQLEPKNELDPRYESPPLLSRILNATTISAIQGANASGNWYKGWQQWFSPPGFKGPDIVKTYDVKANLPVDIFFPSSYDQTSPLTLPTLFTIHGGGFCIGTPADDTRWNRAFADTHNTLVIALNYSKAPWSPFPGPVHDVACLFLSAASDPSLPIDKSRVAISGFSAGGNLALALCQLPTVRSHPAAPKAVVPIYPPVDVSRTPASKRRQYKVDTRLAGLRGAKKDWVLPIAGVFDWSYISPGINLRHPLLSTFYAKREDLPAQVFFVAAELDFLAEEAHQMALRLAGRERDASYGEIPGRPEASGKVGELELGDERFAWEEKDVRWLLVPDVVHAFDYHVGAEISGDEEATRDAEAKTEKYIRLVGEWLFTKVWA</sequence>
<dbReference type="Gene3D" id="3.40.50.1820">
    <property type="entry name" value="alpha/beta hydrolase"/>
    <property type="match status" value="1"/>
</dbReference>
<evidence type="ECO:0000259" key="2">
    <source>
        <dbReference type="Pfam" id="PF07859"/>
    </source>
</evidence>
<comment type="caution">
    <text evidence="3">The sequence shown here is derived from an EMBL/GenBank/DDBJ whole genome shotgun (WGS) entry which is preliminary data.</text>
</comment>